<evidence type="ECO:0000259" key="2">
    <source>
        <dbReference type="Pfam" id="PF00156"/>
    </source>
</evidence>
<dbReference type="Pfam" id="PF00156">
    <property type="entry name" value="Pribosyltran"/>
    <property type="match status" value="1"/>
</dbReference>
<dbReference type="EMBL" id="DVMO01000037">
    <property type="protein sequence ID" value="HIU27215.1"/>
    <property type="molecule type" value="Genomic_DNA"/>
</dbReference>
<dbReference type="InterPro" id="IPR029057">
    <property type="entry name" value="PRTase-like"/>
</dbReference>
<sequence>MCGIKHEKKVLLRIKDTKAQRALSPDERRENMAGAFCAAPDKRAAVQGKRVLLIDDIFTTGATASECGRALREAGVSELYFAALLNAANRHHQQPDSYA</sequence>
<evidence type="ECO:0000313" key="3">
    <source>
        <dbReference type="EMBL" id="HIU27215.1"/>
    </source>
</evidence>
<evidence type="ECO:0000313" key="4">
    <source>
        <dbReference type="Proteomes" id="UP000824091"/>
    </source>
</evidence>
<reference evidence="3" key="1">
    <citation type="submission" date="2020-10" db="EMBL/GenBank/DDBJ databases">
        <authorList>
            <person name="Gilroy R."/>
        </authorList>
    </citation>
    <scope>NUCLEOTIDE SEQUENCE</scope>
    <source>
        <strain evidence="3">11300</strain>
    </source>
</reference>
<dbReference type="PANTHER" id="PTHR47505">
    <property type="entry name" value="DNA UTILIZATION PROTEIN YHGH"/>
    <property type="match status" value="1"/>
</dbReference>
<dbReference type="InterPro" id="IPR051910">
    <property type="entry name" value="ComF/GntX_DNA_util-trans"/>
</dbReference>
<dbReference type="InterPro" id="IPR000836">
    <property type="entry name" value="PRTase_dom"/>
</dbReference>
<protein>
    <submittedName>
        <fullName evidence="3">ComF family protein</fullName>
    </submittedName>
</protein>
<organism evidence="3 4">
    <name type="scientific">Candidatus Fimisoma avicola</name>
    <dbReference type="NCBI Taxonomy" id="2840826"/>
    <lineage>
        <taxon>Bacteria</taxon>
        <taxon>Bacillati</taxon>
        <taxon>Bacillota</taxon>
        <taxon>Clostridia</taxon>
        <taxon>Eubacteriales</taxon>
        <taxon>Candidatus Fimisoma</taxon>
    </lineage>
</organism>
<dbReference type="CDD" id="cd06223">
    <property type="entry name" value="PRTases_typeI"/>
    <property type="match status" value="1"/>
</dbReference>
<reference evidence="3" key="2">
    <citation type="journal article" date="2021" name="PeerJ">
        <title>Extensive microbial diversity within the chicken gut microbiome revealed by metagenomics and culture.</title>
        <authorList>
            <person name="Gilroy R."/>
            <person name="Ravi A."/>
            <person name="Getino M."/>
            <person name="Pursley I."/>
            <person name="Horton D.L."/>
            <person name="Alikhan N.F."/>
            <person name="Baker D."/>
            <person name="Gharbi K."/>
            <person name="Hall N."/>
            <person name="Watson M."/>
            <person name="Adriaenssens E.M."/>
            <person name="Foster-Nyarko E."/>
            <person name="Jarju S."/>
            <person name="Secka A."/>
            <person name="Antonio M."/>
            <person name="Oren A."/>
            <person name="Chaudhuri R.R."/>
            <person name="La Ragione R."/>
            <person name="Hildebrand F."/>
            <person name="Pallen M.J."/>
        </authorList>
    </citation>
    <scope>NUCLEOTIDE SEQUENCE</scope>
    <source>
        <strain evidence="3">11300</strain>
    </source>
</reference>
<accession>A0A9D1L7P7</accession>
<feature type="domain" description="Phosphoribosyltransferase" evidence="2">
    <location>
        <begin position="32"/>
        <end position="94"/>
    </location>
</feature>
<gene>
    <name evidence="3" type="ORF">IAD16_02385</name>
</gene>
<dbReference type="Proteomes" id="UP000824091">
    <property type="component" value="Unassembled WGS sequence"/>
</dbReference>
<name>A0A9D1L7P7_9FIRM</name>
<dbReference type="AlphaFoldDB" id="A0A9D1L7P7"/>
<comment type="caution">
    <text evidence="3">The sequence shown here is derived from an EMBL/GenBank/DDBJ whole genome shotgun (WGS) entry which is preliminary data.</text>
</comment>
<dbReference type="Gene3D" id="3.40.50.2020">
    <property type="match status" value="1"/>
</dbReference>
<dbReference type="PANTHER" id="PTHR47505:SF1">
    <property type="entry name" value="DNA UTILIZATION PROTEIN YHGH"/>
    <property type="match status" value="1"/>
</dbReference>
<evidence type="ECO:0000256" key="1">
    <source>
        <dbReference type="ARBA" id="ARBA00008007"/>
    </source>
</evidence>
<proteinExistence type="inferred from homology"/>
<dbReference type="SUPFAM" id="SSF53271">
    <property type="entry name" value="PRTase-like"/>
    <property type="match status" value="1"/>
</dbReference>
<comment type="similarity">
    <text evidence="1">Belongs to the ComF/GntX family.</text>
</comment>